<accession>A0AAN9N1W4</accession>
<sequence length="79" mass="8737">MICLSPLCLVFAICSSDQHEGDMTVIMISGPWSISFVPVALPFHLVVTFSPFSTLSYGELWRSMVSFGDLLLPLDLEVE</sequence>
<evidence type="ECO:0000256" key="1">
    <source>
        <dbReference type="SAM" id="SignalP"/>
    </source>
</evidence>
<protein>
    <recommendedName>
        <fullName evidence="4">Secreted protein</fullName>
    </recommendedName>
</protein>
<gene>
    <name evidence="2" type="ORF">VNO80_13543</name>
</gene>
<proteinExistence type="predicted"/>
<organism evidence="2 3">
    <name type="scientific">Phaseolus coccineus</name>
    <name type="common">Scarlet runner bean</name>
    <name type="synonym">Phaseolus multiflorus</name>
    <dbReference type="NCBI Taxonomy" id="3886"/>
    <lineage>
        <taxon>Eukaryota</taxon>
        <taxon>Viridiplantae</taxon>
        <taxon>Streptophyta</taxon>
        <taxon>Embryophyta</taxon>
        <taxon>Tracheophyta</taxon>
        <taxon>Spermatophyta</taxon>
        <taxon>Magnoliopsida</taxon>
        <taxon>eudicotyledons</taxon>
        <taxon>Gunneridae</taxon>
        <taxon>Pentapetalae</taxon>
        <taxon>rosids</taxon>
        <taxon>fabids</taxon>
        <taxon>Fabales</taxon>
        <taxon>Fabaceae</taxon>
        <taxon>Papilionoideae</taxon>
        <taxon>50 kb inversion clade</taxon>
        <taxon>NPAAA clade</taxon>
        <taxon>indigoferoid/millettioid clade</taxon>
        <taxon>Phaseoleae</taxon>
        <taxon>Phaseolus</taxon>
    </lineage>
</organism>
<comment type="caution">
    <text evidence="2">The sequence shown here is derived from an EMBL/GenBank/DDBJ whole genome shotgun (WGS) entry which is preliminary data.</text>
</comment>
<evidence type="ECO:0000313" key="2">
    <source>
        <dbReference type="EMBL" id="KAK7364801.1"/>
    </source>
</evidence>
<evidence type="ECO:0008006" key="4">
    <source>
        <dbReference type="Google" id="ProtNLM"/>
    </source>
</evidence>
<dbReference type="Proteomes" id="UP001374584">
    <property type="component" value="Unassembled WGS sequence"/>
</dbReference>
<name>A0AAN9N1W4_PHACN</name>
<dbReference type="AlphaFoldDB" id="A0AAN9N1W4"/>
<evidence type="ECO:0000313" key="3">
    <source>
        <dbReference type="Proteomes" id="UP001374584"/>
    </source>
</evidence>
<keyword evidence="1" id="KW-0732">Signal</keyword>
<feature type="signal peptide" evidence="1">
    <location>
        <begin position="1"/>
        <end position="16"/>
    </location>
</feature>
<keyword evidence="3" id="KW-1185">Reference proteome</keyword>
<dbReference type="EMBL" id="JAYMYR010000005">
    <property type="protein sequence ID" value="KAK7364801.1"/>
    <property type="molecule type" value="Genomic_DNA"/>
</dbReference>
<feature type="chain" id="PRO_5042837494" description="Secreted protein" evidence="1">
    <location>
        <begin position="17"/>
        <end position="79"/>
    </location>
</feature>
<reference evidence="2 3" key="1">
    <citation type="submission" date="2024-01" db="EMBL/GenBank/DDBJ databases">
        <title>The genomes of 5 underutilized Papilionoideae crops provide insights into root nodulation and disease resistanc.</title>
        <authorList>
            <person name="Jiang F."/>
        </authorList>
    </citation>
    <scope>NUCLEOTIDE SEQUENCE [LARGE SCALE GENOMIC DNA]</scope>
    <source>
        <strain evidence="2">JINMINGXINNONG_FW02</strain>
        <tissue evidence="2">Leaves</tissue>
    </source>
</reference>